<comment type="caution">
    <text evidence="2">The sequence shown here is derived from an EMBL/GenBank/DDBJ whole genome shotgun (WGS) entry which is preliminary data.</text>
</comment>
<reference evidence="2 3" key="1">
    <citation type="submission" date="2019-08" db="EMBL/GenBank/DDBJ databases">
        <title>Draft genome sequences of two oriental melons (Cucumis melo L. var makuwa).</title>
        <authorList>
            <person name="Kwon S.-Y."/>
        </authorList>
    </citation>
    <scope>NUCLEOTIDE SEQUENCE [LARGE SCALE GENOMIC DNA]</scope>
    <source>
        <strain evidence="3">cv. Chang Bougi</strain>
        <tissue evidence="2">Leaf</tissue>
    </source>
</reference>
<evidence type="ECO:0000313" key="2">
    <source>
        <dbReference type="EMBL" id="TYK14627.1"/>
    </source>
</evidence>
<proteinExistence type="predicted"/>
<keyword evidence="2" id="KW-0548">Nucleotidyltransferase</keyword>
<gene>
    <name evidence="2" type="ORF">E5676_scaffold1275G00200</name>
</gene>
<keyword evidence="2" id="KW-0695">RNA-directed DNA polymerase</keyword>
<name>A0A5D3CRT4_CUCMM</name>
<dbReference type="EMBL" id="SSTD01009221">
    <property type="protein sequence ID" value="TYK14627.1"/>
    <property type="molecule type" value="Genomic_DNA"/>
</dbReference>
<sequence length="274" mass="30405">MVQNRLEEEIDTNEVEDSIEMEEPMKSLSKSVEQLNVQVDSQRCSSEEMKNLSKDLMTKIVYKFQHRGSGLIQCEGGSRTIFRLESVEDMTTTTISISSASEGNTKGSRTSFDADDDIARSESEFKTRELPPIREGEGPVNVRPYGYAHSQKSEMKKMVVDMLTSGIIRPSASPYSNPILLQIKKDRGVDNKAVDALSRKPEGGELAYLVVPTLLDTDAISAGVYGDIKLRERIGKLYIRSTDTLVWLACWCPCSTHVGHFNTSTLGGHLSNTC</sequence>
<feature type="region of interest" description="Disordered" evidence="1">
    <location>
        <begin position="1"/>
        <end position="23"/>
    </location>
</feature>
<evidence type="ECO:0000313" key="3">
    <source>
        <dbReference type="Proteomes" id="UP000321947"/>
    </source>
</evidence>
<accession>A0A5D3CRT4</accession>
<organism evidence="2 3">
    <name type="scientific">Cucumis melo var. makuwa</name>
    <name type="common">Oriental melon</name>
    <dbReference type="NCBI Taxonomy" id="1194695"/>
    <lineage>
        <taxon>Eukaryota</taxon>
        <taxon>Viridiplantae</taxon>
        <taxon>Streptophyta</taxon>
        <taxon>Embryophyta</taxon>
        <taxon>Tracheophyta</taxon>
        <taxon>Spermatophyta</taxon>
        <taxon>Magnoliopsida</taxon>
        <taxon>eudicotyledons</taxon>
        <taxon>Gunneridae</taxon>
        <taxon>Pentapetalae</taxon>
        <taxon>rosids</taxon>
        <taxon>fabids</taxon>
        <taxon>Cucurbitales</taxon>
        <taxon>Cucurbitaceae</taxon>
        <taxon>Benincaseae</taxon>
        <taxon>Cucumis</taxon>
    </lineage>
</organism>
<dbReference type="Gene3D" id="3.10.10.10">
    <property type="entry name" value="HIV Type 1 Reverse Transcriptase, subunit A, domain 1"/>
    <property type="match status" value="1"/>
</dbReference>
<keyword evidence="2" id="KW-0808">Transferase</keyword>
<feature type="compositionally biased region" description="Acidic residues" evidence="1">
    <location>
        <begin position="8"/>
        <end position="22"/>
    </location>
</feature>
<protein>
    <submittedName>
        <fullName evidence="2">RNA-directed DNA polymerase-like protein</fullName>
    </submittedName>
</protein>
<dbReference type="SUPFAM" id="SSF56672">
    <property type="entry name" value="DNA/RNA polymerases"/>
    <property type="match status" value="1"/>
</dbReference>
<dbReference type="AlphaFoldDB" id="A0A5D3CRT4"/>
<dbReference type="GO" id="GO:0003964">
    <property type="term" value="F:RNA-directed DNA polymerase activity"/>
    <property type="evidence" value="ECO:0007669"/>
    <property type="project" value="UniProtKB-KW"/>
</dbReference>
<dbReference type="Proteomes" id="UP000321947">
    <property type="component" value="Unassembled WGS sequence"/>
</dbReference>
<dbReference type="InterPro" id="IPR043502">
    <property type="entry name" value="DNA/RNA_pol_sf"/>
</dbReference>
<evidence type="ECO:0000256" key="1">
    <source>
        <dbReference type="SAM" id="MobiDB-lite"/>
    </source>
</evidence>